<dbReference type="PANTHER" id="PTHR35561">
    <property type="entry name" value="RNA 2',3'-CYCLIC PHOSPHODIESTERASE"/>
    <property type="match status" value="1"/>
</dbReference>
<comment type="similarity">
    <text evidence="2">Belongs to the 2H phosphoesterase superfamily. ThpR family.</text>
</comment>
<dbReference type="RefSeq" id="WP_344024647.1">
    <property type="nucleotide sequence ID" value="NZ_BAAAJK010000022.1"/>
</dbReference>
<evidence type="ECO:0000256" key="1">
    <source>
        <dbReference type="ARBA" id="ARBA00022801"/>
    </source>
</evidence>
<dbReference type="SUPFAM" id="SSF55144">
    <property type="entry name" value="LigT-like"/>
    <property type="match status" value="1"/>
</dbReference>
<evidence type="ECO:0000256" key="3">
    <source>
        <dbReference type="SAM" id="MobiDB-lite"/>
    </source>
</evidence>
<dbReference type="EMBL" id="BAAAJK010000022">
    <property type="protein sequence ID" value="GAA1393316.1"/>
    <property type="molecule type" value="Genomic_DNA"/>
</dbReference>
<dbReference type="Proteomes" id="UP001501414">
    <property type="component" value="Unassembled WGS sequence"/>
</dbReference>
<keyword evidence="6" id="KW-1185">Reference proteome</keyword>
<dbReference type="EC" id="3.1.4.58" evidence="2"/>
<dbReference type="Pfam" id="PF02834">
    <property type="entry name" value="LigT_PEase"/>
    <property type="match status" value="1"/>
</dbReference>
<evidence type="ECO:0000256" key="2">
    <source>
        <dbReference type="HAMAP-Rule" id="MF_01940"/>
    </source>
</evidence>
<gene>
    <name evidence="5" type="primary">thpR</name>
    <name evidence="5" type="ORF">GCM10009613_39660</name>
</gene>
<feature type="active site" description="Proton donor" evidence="2">
    <location>
        <position position="41"/>
    </location>
</feature>
<proteinExistence type="inferred from homology"/>
<feature type="domain" description="Phosphoesterase HXTX" evidence="4">
    <location>
        <begin position="27"/>
        <end position="82"/>
    </location>
</feature>
<feature type="active site" description="Proton acceptor" evidence="2">
    <location>
        <position position="110"/>
    </location>
</feature>
<accession>A0ABN1XYT3</accession>
<dbReference type="InterPro" id="IPR009097">
    <property type="entry name" value="Cyclic_Pdiesterase"/>
</dbReference>
<dbReference type="PANTHER" id="PTHR35561:SF1">
    <property type="entry name" value="RNA 2',3'-CYCLIC PHOSPHODIESTERASE"/>
    <property type="match status" value="1"/>
</dbReference>
<feature type="short sequence motif" description="HXTX 2" evidence="2">
    <location>
        <begin position="110"/>
        <end position="113"/>
    </location>
</feature>
<comment type="caution">
    <text evidence="5">The sequence shown here is derived from an EMBL/GenBank/DDBJ whole genome shotgun (WGS) entry which is preliminary data.</text>
</comment>
<dbReference type="InterPro" id="IPR004175">
    <property type="entry name" value="RNA_CPDase"/>
</dbReference>
<evidence type="ECO:0000259" key="4">
    <source>
        <dbReference type="Pfam" id="PF02834"/>
    </source>
</evidence>
<evidence type="ECO:0000313" key="6">
    <source>
        <dbReference type="Proteomes" id="UP001501414"/>
    </source>
</evidence>
<reference evidence="5 6" key="1">
    <citation type="journal article" date="2019" name="Int. J. Syst. Evol. Microbiol.">
        <title>The Global Catalogue of Microorganisms (GCM) 10K type strain sequencing project: providing services to taxonomists for standard genome sequencing and annotation.</title>
        <authorList>
            <consortium name="The Broad Institute Genomics Platform"/>
            <consortium name="The Broad Institute Genome Sequencing Center for Infectious Disease"/>
            <person name="Wu L."/>
            <person name="Ma J."/>
        </authorList>
    </citation>
    <scope>NUCLEOTIDE SEQUENCE [LARGE SCALE GENOMIC DNA]</scope>
    <source>
        <strain evidence="5 6">JCM 11896</strain>
    </source>
</reference>
<dbReference type="InterPro" id="IPR014051">
    <property type="entry name" value="Phosphoesterase_HXTX"/>
</dbReference>
<feature type="region of interest" description="Disordered" evidence="3">
    <location>
        <begin position="116"/>
        <end position="141"/>
    </location>
</feature>
<organism evidence="5 6">
    <name type="scientific">Pseudonocardia kongjuensis</name>
    <dbReference type="NCBI Taxonomy" id="102227"/>
    <lineage>
        <taxon>Bacteria</taxon>
        <taxon>Bacillati</taxon>
        <taxon>Actinomycetota</taxon>
        <taxon>Actinomycetes</taxon>
        <taxon>Pseudonocardiales</taxon>
        <taxon>Pseudonocardiaceae</taxon>
        <taxon>Pseudonocardia</taxon>
    </lineage>
</organism>
<protein>
    <recommendedName>
        <fullName evidence="2">RNA 2',3'-cyclic phosphodiesterase</fullName>
        <shortName evidence="2">RNA 2',3'-CPDase</shortName>
        <ecNumber evidence="2">3.1.4.58</ecNumber>
    </recommendedName>
</protein>
<comment type="catalytic activity">
    <reaction evidence="2">
        <text>a 3'-end 2',3'-cyclophospho-ribonucleotide-RNA + H2O = a 3'-end 2'-phospho-ribonucleotide-RNA + H(+)</text>
        <dbReference type="Rhea" id="RHEA:11828"/>
        <dbReference type="Rhea" id="RHEA-COMP:10464"/>
        <dbReference type="Rhea" id="RHEA-COMP:17353"/>
        <dbReference type="ChEBI" id="CHEBI:15377"/>
        <dbReference type="ChEBI" id="CHEBI:15378"/>
        <dbReference type="ChEBI" id="CHEBI:83064"/>
        <dbReference type="ChEBI" id="CHEBI:173113"/>
        <dbReference type="EC" id="3.1.4.58"/>
    </reaction>
</comment>
<dbReference type="HAMAP" id="MF_01940">
    <property type="entry name" value="RNA_CPDase"/>
    <property type="match status" value="1"/>
</dbReference>
<dbReference type="Gene3D" id="3.90.1140.10">
    <property type="entry name" value="Cyclic phosphodiesterase"/>
    <property type="match status" value="1"/>
</dbReference>
<keyword evidence="1 2" id="KW-0378">Hydrolase</keyword>
<name>A0ABN1XYT3_9PSEU</name>
<comment type="function">
    <text evidence="2">Hydrolyzes RNA 2',3'-cyclic phosphodiester to an RNA 2'-phosphomonoester.</text>
</comment>
<feature type="short sequence motif" description="HXTX 1" evidence="2">
    <location>
        <begin position="41"/>
        <end position="44"/>
    </location>
</feature>
<evidence type="ECO:0000313" key="5">
    <source>
        <dbReference type="EMBL" id="GAA1393316.1"/>
    </source>
</evidence>
<sequence length="178" mass="18374">MRLFTALWPPAPVVAALRAALAQRPWPPGGGWRPVPPENWHVTLCFHGEDDPARLAGALDTALAGAAAPRLRLAGTGRFPGVLWAGVQPAGALAGLAARAGAGPAGFRAHLTLARRSRTAERAAPPGERTDPDPAPGPWWTPAEALLVRSDPAHGAPAGGDPAGAPVYRVVHRVPLGR</sequence>